<dbReference type="GO" id="GO:0016197">
    <property type="term" value="P:endosomal transport"/>
    <property type="evidence" value="ECO:0007669"/>
    <property type="project" value="TreeGrafter"/>
</dbReference>
<evidence type="ECO:0000259" key="2">
    <source>
        <dbReference type="Pfam" id="PF14745"/>
    </source>
</evidence>
<feature type="domain" description="WASH complex subunit 7 central" evidence="1">
    <location>
        <begin position="530"/>
        <end position="861"/>
    </location>
</feature>
<accession>A0AAF3F4C3</accession>
<dbReference type="PANTHER" id="PTHR31409:SF0">
    <property type="entry name" value="WASH COMPLEX SUBUNIT 4"/>
    <property type="match status" value="1"/>
</dbReference>
<evidence type="ECO:0000259" key="1">
    <source>
        <dbReference type="Pfam" id="PF14744"/>
    </source>
</evidence>
<feature type="domain" description="WASH complex subunit 7 C-terminal" evidence="3">
    <location>
        <begin position="890"/>
        <end position="1049"/>
    </location>
</feature>
<keyword evidence="4" id="KW-1185">Reference proteome</keyword>
<dbReference type="GO" id="GO:0071203">
    <property type="term" value="C:WASH complex"/>
    <property type="evidence" value="ECO:0007669"/>
    <property type="project" value="InterPro"/>
</dbReference>
<dbReference type="WBParaSite" id="MBELARI_LOCUS21382">
    <property type="protein sequence ID" value="MBELARI_LOCUS21382"/>
    <property type="gene ID" value="MBELARI_LOCUS21382"/>
</dbReference>
<dbReference type="GO" id="GO:0007032">
    <property type="term" value="P:endosome organization"/>
    <property type="evidence" value="ECO:0007669"/>
    <property type="project" value="TreeGrafter"/>
</dbReference>
<evidence type="ECO:0000259" key="3">
    <source>
        <dbReference type="Pfam" id="PF14746"/>
    </source>
</evidence>
<dbReference type="GO" id="GO:0005768">
    <property type="term" value="C:endosome"/>
    <property type="evidence" value="ECO:0007669"/>
    <property type="project" value="TreeGrafter"/>
</dbReference>
<sequence length="1060" mass="121932">MSQQSRKTRKDQLEIHIDPSSLFAKRELNTLDKCILTFSTLGLEADRLINEAINVHFPAILLYEENDLAQSAVISQIGFFLPTLNNFAQFLGNVLQVFRNLLQQIRAFYSLSNTELQKVGDWTLTRSWRTLGDLLSILMQTDEILLNHDALKRDWNLYRKSLETAQHNPSQFDVSVDELRPLLIALTTIDAQLMHGDALRNCYEQSFGELDDDQKFRDRMKSSIIDMYSQWEATAVADVPDKRQLTSLICLGVFYHLHFGGKDKKVVKTLWNSHKKIVAFHLIGNIVWLPCWFILREIPEMRSLVDKKSLQFVQTTKESLYKEQSSGMIAEAHAMCTDCEAWEADFRLQLEPNGRHSTRHAADCIKLADLVLKGARLCDTMCRLLRTVLHSEAKEKRMTKSDSIKIFQVIQSIKSIARLFTKKWSIVLEVCQMAAHQYRCNALLIVGKGRTTCRESGEIERLNAWNVAAEALLSTDSRSRLLVAGIALEMGVYKKVLRSAEATQLEQLLTRIDTLGRPRKLITKVTDCSFLYWERSIFSLYFDSIIDIQPTREQIECFVCTIGDCAALTSRASHVADRALLRRFQNDIYHSMQKGLLYTMCGDIENDLRILIHKHLAVDEKDKISPRKFAFYKNLLKDPQIRLFDRVLDVREFVERYLEKTFYNLTVVALHDRHTYTRMAGLAFTRYQLQLIDGHLPHFNLDQGLDVISVMKNLGQFVTSYNYSLNQQVFIEKDSASKFLRVLSAQHVANSLRSHGTGVLNTAVNITYQLLRKKMAIVSQFLAEEHVKAQLQREVRYFEENGESLQRLYPVKRAEKFNRAITQLGMEGEESYLDKFRQIVTQIGNALGVVRALTTAAALEASQAKQSDVDESDLPLTDPTQQTPEIFTVVKDLLKEVREQTGRNRNYIKMLINVFRSGFADQTKYSHLAGFYAVIPPLTVNYVEHMLTCRERLRKRSQQGKEITFTDDGFVMGIAYLCTVFEQWRSLAALNWFTAVLKRCGEEREKLNSDETPVGDQSGVKALRSQRLNAYEKEFKLLAYTLQSARIFYFSENDDQHLVT</sequence>
<proteinExistence type="predicted"/>
<name>A0AAF3F4C3_9BILA</name>
<evidence type="ECO:0008006" key="6">
    <source>
        <dbReference type="Google" id="ProtNLM"/>
    </source>
</evidence>
<reference evidence="5" key="1">
    <citation type="submission" date="2024-02" db="UniProtKB">
        <authorList>
            <consortium name="WormBaseParasite"/>
        </authorList>
    </citation>
    <scope>IDENTIFICATION</scope>
</reference>
<dbReference type="InterPro" id="IPR028191">
    <property type="entry name" value="WASH-4_N"/>
</dbReference>
<dbReference type="InterPro" id="IPR028282">
    <property type="entry name" value="WASH-7_central"/>
</dbReference>
<protein>
    <recommendedName>
        <fullName evidence="6">WASH complex subunit 7</fullName>
    </recommendedName>
</protein>
<dbReference type="InterPro" id="IPR027307">
    <property type="entry name" value="WASH7"/>
</dbReference>
<dbReference type="Pfam" id="PF14744">
    <property type="entry name" value="WASH-7_mid"/>
    <property type="match status" value="1"/>
</dbReference>
<feature type="domain" description="WASH complex subunit 4 N-terminal" evidence="2">
    <location>
        <begin position="27"/>
        <end position="529"/>
    </location>
</feature>
<evidence type="ECO:0000313" key="4">
    <source>
        <dbReference type="Proteomes" id="UP000887575"/>
    </source>
</evidence>
<dbReference type="InterPro" id="IPR028283">
    <property type="entry name" value="WASH-7_C"/>
</dbReference>
<organism evidence="4 5">
    <name type="scientific">Mesorhabditis belari</name>
    <dbReference type="NCBI Taxonomy" id="2138241"/>
    <lineage>
        <taxon>Eukaryota</taxon>
        <taxon>Metazoa</taxon>
        <taxon>Ecdysozoa</taxon>
        <taxon>Nematoda</taxon>
        <taxon>Chromadorea</taxon>
        <taxon>Rhabditida</taxon>
        <taxon>Rhabditina</taxon>
        <taxon>Rhabditomorpha</taxon>
        <taxon>Rhabditoidea</taxon>
        <taxon>Rhabditidae</taxon>
        <taxon>Mesorhabditinae</taxon>
        <taxon>Mesorhabditis</taxon>
    </lineage>
</organism>
<dbReference type="Proteomes" id="UP000887575">
    <property type="component" value="Unassembled WGS sequence"/>
</dbReference>
<dbReference type="Pfam" id="PF14746">
    <property type="entry name" value="WASH-7_C"/>
    <property type="match status" value="1"/>
</dbReference>
<dbReference type="PANTHER" id="PTHR31409">
    <property type="entry name" value="WASH COMPLEX SUBUNIT 4"/>
    <property type="match status" value="1"/>
</dbReference>
<dbReference type="AlphaFoldDB" id="A0AAF3F4C3"/>
<evidence type="ECO:0000313" key="5">
    <source>
        <dbReference type="WBParaSite" id="MBELARI_LOCUS21382"/>
    </source>
</evidence>
<dbReference type="Pfam" id="PF14745">
    <property type="entry name" value="WASH-4_N"/>
    <property type="match status" value="1"/>
</dbReference>